<proteinExistence type="predicted"/>
<dbReference type="SMART" id="SM00822">
    <property type="entry name" value="PKS_KR"/>
    <property type="match status" value="1"/>
</dbReference>
<dbReference type="SMART" id="SM00827">
    <property type="entry name" value="PKS_AT"/>
    <property type="match status" value="1"/>
</dbReference>
<sequence length="998" mass="105948">MADYRLPDGTVPVLLSSDSAELLRREAAAILSYVEDRPNVTPNAVSDALFRTRTARRYRALAMVTDRDRLIDALRAVADGTEHVDVVVSAGAATSRRIGYVFPGQGSQYPGMGTLYYRLSPAFKTAVDECEAIFQELYSISPLAYLLGDGEFGDDVTVVQPALFMQMIGLAAMWRDVGVAPAAAVGHSQGEIAAACIAEMQTLADGVRVVTLRAKLVDTLEVHGYSMAVLGVDRDECEDLLARNSGWAELSVINSAHVLAISGERPTVLEMVAELTAKGKFAKEIRVAYPAHTSIVSKFRAEMGAELLGKLDNPEFAEPQIPCIGATLGGPITADLPVGEYWYWNLRNKVRFDRAITDAAAHGVDTYVEIADHPALLLSIQENLSTVPEPRAFQVIGTSRRKAETLREFTRNVAAVAVNDAGYRWDALRKSGDDTPRPPLFDFPNTSMAAKKLWARFDYAVEPSPVREVQTHPPQQLVESWVRLERRKLVRPRSIAIVDHTGRCDGFAADVIAAAPRQGATAAFSDVGADTAVILLPPGAGEIGGAVDEFAGFVGEQTWLPSFDGGIEEVWLVTVGGEAVLPGDSLAPFHAAAASGFRCLASEHVGVAFRHLDLAAGEELSGKTLLAAIHTASEPELAVRDGGIYAKRLVVEDATHDDPLDVAALREVVIVGGTGKLGLEFCEQFALRGAGRITLLSRSGGSAAALEQVTRSRSLGDTEVVVRVCDVGDEGAVRALAAEYAVTPADLIVHAAVDYDAAASGDVRAAAAAKVIGIDTVLQHFPTSDDVKVVLCSSLSATLGGRGHLVYAGVNRLLDALAYEYRGRGIDCVSVQWGLWRETGSSNADAESRISGAGLLPIAPADAVAAGITARAGNSIVAAANWSRIREIFAVYGFGPTFSELDDQGAAPAEVVAPQPDPEPTVPGPVDTAERVRFALRTVMGMDTAEAIDGSVPLVALGLDSLQALDLRKRIESELKRDLPVTAILGGASLDEVVSLIG</sequence>
<dbReference type="AlphaFoldDB" id="A0A5A7S5Y9"/>
<evidence type="ECO:0000256" key="4">
    <source>
        <dbReference type="ARBA" id="ARBA00023268"/>
    </source>
</evidence>
<gene>
    <name evidence="6" type="ORF">FOY51_18500</name>
</gene>
<evidence type="ECO:0000313" key="6">
    <source>
        <dbReference type="EMBL" id="KAA0021540.1"/>
    </source>
</evidence>
<dbReference type="PANTHER" id="PTHR43775">
    <property type="entry name" value="FATTY ACID SYNTHASE"/>
    <property type="match status" value="1"/>
</dbReference>
<dbReference type="GO" id="GO:0005886">
    <property type="term" value="C:plasma membrane"/>
    <property type="evidence" value="ECO:0007669"/>
    <property type="project" value="TreeGrafter"/>
</dbReference>
<comment type="caution">
    <text evidence="6">The sequence shown here is derived from an EMBL/GenBank/DDBJ whole genome shotgun (WGS) entry which is preliminary data.</text>
</comment>
<dbReference type="InterPro" id="IPR036291">
    <property type="entry name" value="NAD(P)-bd_dom_sf"/>
</dbReference>
<dbReference type="Gene3D" id="3.40.366.10">
    <property type="entry name" value="Malonyl-Coenzyme A Acyl Carrier Protein, domain 2"/>
    <property type="match status" value="1"/>
</dbReference>
<dbReference type="InterPro" id="IPR014043">
    <property type="entry name" value="Acyl_transferase_dom"/>
</dbReference>
<keyword evidence="4" id="KW-0511">Multifunctional enzyme</keyword>
<dbReference type="InterPro" id="IPR016036">
    <property type="entry name" value="Malonyl_transacylase_ACP-bd"/>
</dbReference>
<dbReference type="Gene3D" id="3.40.50.720">
    <property type="entry name" value="NAD(P)-binding Rossmann-like Domain"/>
    <property type="match status" value="1"/>
</dbReference>
<dbReference type="GO" id="GO:0005737">
    <property type="term" value="C:cytoplasm"/>
    <property type="evidence" value="ECO:0007669"/>
    <property type="project" value="TreeGrafter"/>
</dbReference>
<dbReference type="RefSeq" id="WP_149431744.1">
    <property type="nucleotide sequence ID" value="NZ_VLNY01000009.1"/>
</dbReference>
<dbReference type="GO" id="GO:0071770">
    <property type="term" value="P:DIM/DIP cell wall layer assembly"/>
    <property type="evidence" value="ECO:0007669"/>
    <property type="project" value="TreeGrafter"/>
</dbReference>
<dbReference type="InterPro" id="IPR057326">
    <property type="entry name" value="KR_dom"/>
</dbReference>
<dbReference type="Gene3D" id="1.10.1200.10">
    <property type="entry name" value="ACP-like"/>
    <property type="match status" value="1"/>
</dbReference>
<dbReference type="InterPro" id="IPR020806">
    <property type="entry name" value="PKS_PP-bd"/>
</dbReference>
<accession>A0A5A7S5Y9</accession>
<dbReference type="GO" id="GO:0031177">
    <property type="term" value="F:phosphopantetheine binding"/>
    <property type="evidence" value="ECO:0007669"/>
    <property type="project" value="InterPro"/>
</dbReference>
<dbReference type="Proteomes" id="UP000322244">
    <property type="component" value="Unassembled WGS sequence"/>
</dbReference>
<dbReference type="InterPro" id="IPR016035">
    <property type="entry name" value="Acyl_Trfase/lysoPLipase"/>
</dbReference>
<evidence type="ECO:0000259" key="5">
    <source>
        <dbReference type="PROSITE" id="PS50075"/>
    </source>
</evidence>
<dbReference type="InterPro" id="IPR013968">
    <property type="entry name" value="PKS_KR"/>
</dbReference>
<dbReference type="NCBIfam" id="NF037941">
    <property type="entry name" value="PKS_NbtC"/>
    <property type="match status" value="1"/>
</dbReference>
<evidence type="ECO:0000256" key="1">
    <source>
        <dbReference type="ARBA" id="ARBA00022450"/>
    </source>
</evidence>
<dbReference type="InterPro" id="IPR009081">
    <property type="entry name" value="PP-bd_ACP"/>
</dbReference>
<keyword evidence="7" id="KW-1185">Reference proteome</keyword>
<dbReference type="InterPro" id="IPR036736">
    <property type="entry name" value="ACP-like_sf"/>
</dbReference>
<evidence type="ECO:0000256" key="3">
    <source>
        <dbReference type="ARBA" id="ARBA00022679"/>
    </source>
</evidence>
<dbReference type="SUPFAM" id="SSF52151">
    <property type="entry name" value="FabD/lysophospholipase-like"/>
    <property type="match status" value="1"/>
</dbReference>
<dbReference type="PROSITE" id="PS50075">
    <property type="entry name" value="CARRIER"/>
    <property type="match status" value="1"/>
</dbReference>
<name>A0A5A7S5Y9_9NOCA</name>
<evidence type="ECO:0000313" key="7">
    <source>
        <dbReference type="Proteomes" id="UP000322244"/>
    </source>
</evidence>
<protein>
    <submittedName>
        <fullName evidence="6">SDR family NAD(P)-dependent oxidoreductase</fullName>
    </submittedName>
</protein>
<dbReference type="SMART" id="SM00823">
    <property type="entry name" value="PKS_PP"/>
    <property type="match status" value="1"/>
</dbReference>
<keyword evidence="3" id="KW-0808">Transferase</keyword>
<reference evidence="6 7" key="1">
    <citation type="submission" date="2019-07" db="EMBL/GenBank/DDBJ databases">
        <title>Rhodococcus cavernicolus sp. nov., isolated from a cave.</title>
        <authorList>
            <person name="Lee S.D."/>
        </authorList>
    </citation>
    <scope>NUCLEOTIDE SEQUENCE [LARGE SCALE GENOMIC DNA]</scope>
    <source>
        <strain evidence="6 7">C1-24</strain>
    </source>
</reference>
<dbReference type="SUPFAM" id="SSF47336">
    <property type="entry name" value="ACP-like"/>
    <property type="match status" value="1"/>
</dbReference>
<dbReference type="Gene3D" id="3.30.70.3290">
    <property type="match status" value="1"/>
</dbReference>
<dbReference type="Pfam" id="PF08659">
    <property type="entry name" value="KR"/>
    <property type="match status" value="1"/>
</dbReference>
<feature type="domain" description="Carrier" evidence="5">
    <location>
        <begin position="926"/>
        <end position="998"/>
    </location>
</feature>
<dbReference type="GO" id="GO:0004312">
    <property type="term" value="F:fatty acid synthase activity"/>
    <property type="evidence" value="ECO:0007669"/>
    <property type="project" value="TreeGrafter"/>
</dbReference>
<dbReference type="InterPro" id="IPR006162">
    <property type="entry name" value="Ppantetheine_attach_site"/>
</dbReference>
<evidence type="ECO:0000256" key="2">
    <source>
        <dbReference type="ARBA" id="ARBA00022553"/>
    </source>
</evidence>
<dbReference type="Pfam" id="PF00550">
    <property type="entry name" value="PP-binding"/>
    <property type="match status" value="1"/>
</dbReference>
<dbReference type="GO" id="GO:0006633">
    <property type="term" value="P:fatty acid biosynthetic process"/>
    <property type="evidence" value="ECO:0007669"/>
    <property type="project" value="TreeGrafter"/>
</dbReference>
<dbReference type="CDD" id="cd05274">
    <property type="entry name" value="KR_FAS_SDR_x"/>
    <property type="match status" value="1"/>
</dbReference>
<keyword evidence="1" id="KW-0596">Phosphopantetheine</keyword>
<dbReference type="Pfam" id="PF00698">
    <property type="entry name" value="Acyl_transf_1"/>
    <property type="match status" value="1"/>
</dbReference>
<dbReference type="InterPro" id="IPR001227">
    <property type="entry name" value="Ac_transferase_dom_sf"/>
</dbReference>
<dbReference type="EMBL" id="VLNY01000009">
    <property type="protein sequence ID" value="KAA0021540.1"/>
    <property type="molecule type" value="Genomic_DNA"/>
</dbReference>
<organism evidence="6 7">
    <name type="scientific">Antrihabitans cavernicola</name>
    <dbReference type="NCBI Taxonomy" id="2495913"/>
    <lineage>
        <taxon>Bacteria</taxon>
        <taxon>Bacillati</taxon>
        <taxon>Actinomycetota</taxon>
        <taxon>Actinomycetes</taxon>
        <taxon>Mycobacteriales</taxon>
        <taxon>Nocardiaceae</taxon>
        <taxon>Antrihabitans</taxon>
    </lineage>
</organism>
<dbReference type="SUPFAM" id="SSF51735">
    <property type="entry name" value="NAD(P)-binding Rossmann-fold domains"/>
    <property type="match status" value="2"/>
</dbReference>
<dbReference type="SUPFAM" id="SSF55048">
    <property type="entry name" value="Probable ACP-binding domain of malonyl-CoA ACP transacylase"/>
    <property type="match status" value="1"/>
</dbReference>
<dbReference type="OrthoDB" id="9778690at2"/>
<dbReference type="InterPro" id="IPR050091">
    <property type="entry name" value="PKS_NRPS_Biosynth_Enz"/>
</dbReference>
<dbReference type="PANTHER" id="PTHR43775:SF37">
    <property type="entry name" value="SI:DKEY-61P9.11"/>
    <property type="match status" value="1"/>
</dbReference>
<dbReference type="PROSITE" id="PS00012">
    <property type="entry name" value="PHOSPHOPANTETHEINE"/>
    <property type="match status" value="1"/>
</dbReference>
<keyword evidence="2" id="KW-0597">Phosphoprotein</keyword>